<feature type="compositionally biased region" description="Polar residues" evidence="4">
    <location>
        <begin position="887"/>
        <end position="897"/>
    </location>
</feature>
<dbReference type="InterPro" id="IPR039462">
    <property type="entry name" value="Nup159/Nup146_N"/>
</dbReference>
<feature type="region of interest" description="Disordered" evidence="4">
    <location>
        <begin position="9"/>
        <end position="29"/>
    </location>
</feature>
<proteinExistence type="predicted"/>
<keyword evidence="7" id="KW-1185">Reference proteome</keyword>
<dbReference type="PANTHER" id="PTHR23193">
    <property type="entry name" value="NUCLEAR PORE COMPLEX PROTEIN NUP"/>
    <property type="match status" value="1"/>
</dbReference>
<dbReference type="EMBL" id="KN847323">
    <property type="protein sequence ID" value="KIW49544.1"/>
    <property type="molecule type" value="Genomic_DNA"/>
</dbReference>
<organism evidence="6 7">
    <name type="scientific">Exophiala xenobiotica</name>
    <dbReference type="NCBI Taxonomy" id="348802"/>
    <lineage>
        <taxon>Eukaryota</taxon>
        <taxon>Fungi</taxon>
        <taxon>Dikarya</taxon>
        <taxon>Ascomycota</taxon>
        <taxon>Pezizomycotina</taxon>
        <taxon>Eurotiomycetes</taxon>
        <taxon>Chaetothyriomycetidae</taxon>
        <taxon>Chaetothyriales</taxon>
        <taxon>Herpotrichiellaceae</taxon>
        <taxon>Exophiala</taxon>
    </lineage>
</organism>
<dbReference type="HOGENOM" id="CLU_003852_0_0_1"/>
<feature type="compositionally biased region" description="Low complexity" evidence="4">
    <location>
        <begin position="824"/>
        <end position="834"/>
    </location>
</feature>
<dbReference type="Proteomes" id="UP000054342">
    <property type="component" value="Unassembled WGS sequence"/>
</dbReference>
<feature type="compositionally biased region" description="Acidic residues" evidence="4">
    <location>
        <begin position="921"/>
        <end position="958"/>
    </location>
</feature>
<dbReference type="GO" id="GO:0005643">
    <property type="term" value="C:nuclear pore"/>
    <property type="evidence" value="ECO:0007669"/>
    <property type="project" value="TreeGrafter"/>
</dbReference>
<evidence type="ECO:0000256" key="3">
    <source>
        <dbReference type="ARBA" id="ARBA00023242"/>
    </source>
</evidence>
<dbReference type="GO" id="GO:0017056">
    <property type="term" value="F:structural constituent of nuclear pore"/>
    <property type="evidence" value="ECO:0007669"/>
    <property type="project" value="TreeGrafter"/>
</dbReference>
<dbReference type="GeneID" id="25333124"/>
<feature type="compositionally biased region" description="Polar residues" evidence="4">
    <location>
        <begin position="968"/>
        <end position="985"/>
    </location>
</feature>
<dbReference type="InterPro" id="IPR015943">
    <property type="entry name" value="WD40/YVTN_repeat-like_dom_sf"/>
</dbReference>
<dbReference type="SUPFAM" id="SSF117289">
    <property type="entry name" value="Nucleoporin domain"/>
    <property type="match status" value="1"/>
</dbReference>
<feature type="domain" description="Nucleoporin Nup159/Nup146 N-terminal" evidence="5">
    <location>
        <begin position="63"/>
        <end position="438"/>
    </location>
</feature>
<sequence>MAFSFASAASGASGFGTNTTSGTTVKDGPELQEIQTDELGFAALNGETKVRLLPTPWPSDALPPPSSSLLSIASAKGLLAAAGPDALYLTTTDKVRDAFQSSPEIGTIRLLKPEIKIPQPRLSHVAFSSDESVLVVASERDGGLAAFQVDRIIKGELGPAVQLSTNGQGLRALVPNPVPEHAELFALITVNGDLMLLDLKAGSMMLGSNGPVLKDGASCLSWSNRGKQLVAGMADGTAVQMKPDGTVVAQIPKSTSISSDVHVSGISWLENDTFLIIYTPNDTSDGILPSEYYIVNREPKTTNYTFQKLPEVLAPFGLERLPSTHFIARLRNFPPHLQDLLIISASTASDVGLLSKSDKALSQQDPVISAFTFTTIEDDTRRAQLPLSETMQDTSPIGMALDLSSTEKVPNPIPSDAEILETGGPVPSLVILNNEGLLVSWWIIYNDSVRQQTAFSGFANVEAARGSSGKPTSTASSGPSPSTGTFGQLNNASPLAKPTATFGAPATQAGFGALTAKPLGTSSPIASDKPSWATTGFAGPGGSDTFGAATSKPAFGAATAFGSASALGSRQPPFGQSSNIGGGSTFGASSLSSPFASAGGASGGSGFASFSKGGGFGSFASGRTDQGTQSPFAAAAGKSTFGEPSTSAFGTNKPAAPSFGGAKPVEGQGSFGNAGAFKLQSTFQGDGSAKDDLLKPKEPSGFGFGTSFGDMLSGSKSALSPTHDKEAEMEEESAASEAESEGKEARGFVAPATFNPPQTLVTPPSTLTQSKATPAPPVSSLFGQPSHQTTTPQPQTTTPGWSFGALPSTTPKETPAPHMTLFGTKTATTATPAAVQKSEPVNTFAKIEDGPKIKEEPPSDEESIDLANVPEAPLPPDTVSKPRYASGDTSGSSNRSKGSPEEAPLPPDFLPVAKAAHNDEEQPELPSEGEEEDEDFSSDFEGSGEEVTGEVGSEDETTEEQHEQLQTSPESSFKSGGRSTETSPTGGLFTKVSSKVVAQKPARPLFGEVGSGPVFAPPKPQESPRSPSPVRHLLPTEKLRVESARSVSAPAHPRSIVDQRKAEYQKSALAAQAAKTREEEAAKEKARREAVARQKAQEEAEQLQPLQDDEDERLRQELARPVSPSANLDDFITYQPKPPEETTKTGIPAQIERLYSDINSMVFTLGINCRSLSAFMKYQQPEATNKSWPSVLQSETPMDALNDEWFLTDITRLHEGQAVLSDLLADSQIDHFGGKVQQCQALIGRDLFELRTKLTSVRKTIHALSSSESGIAAPLSAEQASIQHDLRRAFTSVQTKLVQVEECISVLRAKLAQSRPTDTIGRRSSIVGKAVSQKKPTVEAVTKTVSKMMSMAEQKSADIDFLEAQLKNLDLSLASSMISNGEAVKSPSTPVHGSRSANGTTPGSAGSIYHTPDSKFGSSTRSSKSFRASQNGGLSLISAEDRERCRAQAHRRKEAATMLKTVLEEKRKTAGAKR</sequence>
<evidence type="ECO:0000313" key="6">
    <source>
        <dbReference type="EMBL" id="KIW49544.1"/>
    </source>
</evidence>
<dbReference type="Gene3D" id="2.130.10.10">
    <property type="entry name" value="YVTN repeat-like/Quinoprotein amine dehydrogenase"/>
    <property type="match status" value="1"/>
</dbReference>
<feature type="compositionally biased region" description="Low complexity" evidence="4">
    <location>
        <begin position="1414"/>
        <end position="1429"/>
    </location>
</feature>
<protein>
    <recommendedName>
        <fullName evidence="5">Nucleoporin Nup159/Nup146 N-terminal domain-containing protein</fullName>
    </recommendedName>
</protein>
<dbReference type="PANTHER" id="PTHR23193:SF23">
    <property type="entry name" value="NUCLEAR PORE COMPLEX PROTEIN NUP153"/>
    <property type="match status" value="1"/>
</dbReference>
<feature type="compositionally biased region" description="Basic and acidic residues" evidence="4">
    <location>
        <begin position="688"/>
        <end position="698"/>
    </location>
</feature>
<dbReference type="GO" id="GO:0006405">
    <property type="term" value="P:RNA export from nucleus"/>
    <property type="evidence" value="ECO:0007669"/>
    <property type="project" value="TreeGrafter"/>
</dbReference>
<feature type="compositionally biased region" description="Basic and acidic residues" evidence="4">
    <location>
        <begin position="1075"/>
        <end position="1098"/>
    </location>
</feature>
<feature type="compositionally biased region" description="Polar residues" evidence="4">
    <location>
        <begin position="755"/>
        <end position="772"/>
    </location>
</feature>
<feature type="compositionally biased region" description="Polar residues" evidence="4">
    <location>
        <begin position="1386"/>
        <end position="1404"/>
    </location>
</feature>
<dbReference type="GO" id="GO:0008139">
    <property type="term" value="F:nuclear localization sequence binding"/>
    <property type="evidence" value="ECO:0007669"/>
    <property type="project" value="TreeGrafter"/>
</dbReference>
<evidence type="ECO:0000256" key="1">
    <source>
        <dbReference type="ARBA" id="ARBA00004123"/>
    </source>
</evidence>
<feature type="compositionally biased region" description="Basic and acidic residues" evidence="4">
    <location>
        <begin position="1034"/>
        <end position="1043"/>
    </location>
</feature>
<feature type="compositionally biased region" description="Low complexity" evidence="4">
    <location>
        <begin position="9"/>
        <end position="24"/>
    </location>
</feature>
<dbReference type="CDD" id="cd22249">
    <property type="entry name" value="UDM1_RNF168_RNF169-like"/>
    <property type="match status" value="1"/>
</dbReference>
<feature type="region of interest" description="Disordered" evidence="4">
    <location>
        <begin position="620"/>
        <end position="1110"/>
    </location>
</feature>
<dbReference type="Pfam" id="PF16755">
    <property type="entry name" value="Beta-prop_NUP159_NUP214"/>
    <property type="match status" value="1"/>
</dbReference>
<dbReference type="InterPro" id="IPR026054">
    <property type="entry name" value="Nucleoporin"/>
</dbReference>
<evidence type="ECO:0000259" key="5">
    <source>
        <dbReference type="Pfam" id="PF16755"/>
    </source>
</evidence>
<comment type="subcellular location">
    <subcellularLocation>
        <location evidence="1">Nucleus</location>
    </subcellularLocation>
</comment>
<dbReference type="OrthoDB" id="248320at2759"/>
<accession>A0A0D2EP20</accession>
<gene>
    <name evidence="6" type="ORF">PV05_11216</name>
</gene>
<feature type="region of interest" description="Disordered" evidence="4">
    <location>
        <begin position="1383"/>
        <end position="1452"/>
    </location>
</feature>
<evidence type="ECO:0000256" key="2">
    <source>
        <dbReference type="ARBA" id="ARBA00022448"/>
    </source>
</evidence>
<reference evidence="6 7" key="1">
    <citation type="submission" date="2015-01" db="EMBL/GenBank/DDBJ databases">
        <title>The Genome Sequence of Exophiala xenobiotica CBS118157.</title>
        <authorList>
            <consortium name="The Broad Institute Genomics Platform"/>
            <person name="Cuomo C."/>
            <person name="de Hoog S."/>
            <person name="Gorbushina A."/>
            <person name="Stielow B."/>
            <person name="Teixiera M."/>
            <person name="Abouelleil A."/>
            <person name="Chapman S.B."/>
            <person name="Priest M."/>
            <person name="Young S.K."/>
            <person name="Wortman J."/>
            <person name="Nusbaum C."/>
            <person name="Birren B."/>
        </authorList>
    </citation>
    <scope>NUCLEOTIDE SEQUENCE [LARGE SCALE GENOMIC DNA]</scope>
    <source>
        <strain evidence="6 7">CBS 118157</strain>
    </source>
</reference>
<dbReference type="GO" id="GO:0006606">
    <property type="term" value="P:protein import into nucleus"/>
    <property type="evidence" value="ECO:0007669"/>
    <property type="project" value="TreeGrafter"/>
</dbReference>
<keyword evidence="3" id="KW-0539">Nucleus</keyword>
<evidence type="ECO:0000313" key="7">
    <source>
        <dbReference type="Proteomes" id="UP000054342"/>
    </source>
</evidence>
<name>A0A0D2EP20_9EURO</name>
<feature type="compositionally biased region" description="Basic and acidic residues" evidence="4">
    <location>
        <begin position="1055"/>
        <end position="1064"/>
    </location>
</feature>
<keyword evidence="2" id="KW-0813">Transport</keyword>
<dbReference type="FunFam" id="2.130.10.10:FF:000645">
    <property type="entry name" value="Putative nuclear pore complex subunit Nup159"/>
    <property type="match status" value="1"/>
</dbReference>
<evidence type="ECO:0000256" key="4">
    <source>
        <dbReference type="SAM" id="MobiDB-lite"/>
    </source>
</evidence>
<feature type="region of interest" description="Disordered" evidence="4">
    <location>
        <begin position="464"/>
        <end position="501"/>
    </location>
</feature>
<feature type="compositionally biased region" description="Basic and acidic residues" evidence="4">
    <location>
        <begin position="846"/>
        <end position="857"/>
    </location>
</feature>
<feature type="compositionally biased region" description="Low complexity" evidence="4">
    <location>
        <begin position="788"/>
        <end position="799"/>
    </location>
</feature>
<dbReference type="STRING" id="348802.A0A0D2EP20"/>
<feature type="compositionally biased region" description="Low complexity" evidence="4">
    <location>
        <begin position="466"/>
        <end position="485"/>
    </location>
</feature>
<dbReference type="RefSeq" id="XP_013310128.1">
    <property type="nucleotide sequence ID" value="XM_013454674.1"/>
</dbReference>